<gene>
    <name evidence="2" type="ORF">SAMN05444274_102265</name>
</gene>
<dbReference type="Pfam" id="PF13858">
    <property type="entry name" value="DUF4199"/>
    <property type="match status" value="1"/>
</dbReference>
<evidence type="ECO:0000313" key="3">
    <source>
        <dbReference type="Proteomes" id="UP000184164"/>
    </source>
</evidence>
<dbReference type="Proteomes" id="UP000184164">
    <property type="component" value="Unassembled WGS sequence"/>
</dbReference>
<dbReference type="RefSeq" id="WP_072999352.1">
    <property type="nucleotide sequence ID" value="NZ_FQUM01000002.1"/>
</dbReference>
<evidence type="ECO:0008006" key="4">
    <source>
        <dbReference type="Google" id="ProtNLM"/>
    </source>
</evidence>
<organism evidence="2 3">
    <name type="scientific">Mariniphaga anaerophila</name>
    <dbReference type="NCBI Taxonomy" id="1484053"/>
    <lineage>
        <taxon>Bacteria</taxon>
        <taxon>Pseudomonadati</taxon>
        <taxon>Bacteroidota</taxon>
        <taxon>Bacteroidia</taxon>
        <taxon>Marinilabiliales</taxon>
        <taxon>Prolixibacteraceae</taxon>
        <taxon>Mariniphaga</taxon>
    </lineage>
</organism>
<accession>A0A1M4VZZ9</accession>
<feature type="transmembrane region" description="Helical" evidence="1">
    <location>
        <begin position="82"/>
        <end position="101"/>
    </location>
</feature>
<feature type="transmembrane region" description="Helical" evidence="1">
    <location>
        <begin position="12"/>
        <end position="33"/>
    </location>
</feature>
<feature type="transmembrane region" description="Helical" evidence="1">
    <location>
        <begin position="155"/>
        <end position="174"/>
    </location>
</feature>
<protein>
    <recommendedName>
        <fullName evidence="4">DUF4199 domain-containing protein</fullName>
    </recommendedName>
</protein>
<feature type="transmembrane region" description="Helical" evidence="1">
    <location>
        <begin position="39"/>
        <end position="62"/>
    </location>
</feature>
<sequence length="184" mass="20612">MEQKPVSLWKSSLTYGIYLGLISILLSVIIYITGLIEKLGLMGTALIGIASLVLTFVFLLIFSKNYRKEMGGYISFSDAFQFGLLAILFSVILSTVYNYIFHTLIDPEYTKNIMMVMQQKTITYMENAGVPETQIDKAIEKFEDLPSLWDTLRQGIVSGLISGVILSLITAAIVKKKEEFSTEI</sequence>
<name>A0A1M4VZZ9_9BACT</name>
<reference evidence="2 3" key="1">
    <citation type="submission" date="2016-11" db="EMBL/GenBank/DDBJ databases">
        <authorList>
            <person name="Jaros S."/>
            <person name="Januszkiewicz K."/>
            <person name="Wedrychowicz H."/>
        </authorList>
    </citation>
    <scope>NUCLEOTIDE SEQUENCE [LARGE SCALE GENOMIC DNA]</scope>
    <source>
        <strain evidence="2 3">DSM 26910</strain>
    </source>
</reference>
<keyword evidence="1" id="KW-0812">Transmembrane</keyword>
<dbReference type="OrthoDB" id="1122768at2"/>
<keyword evidence="1" id="KW-0472">Membrane</keyword>
<dbReference type="STRING" id="1484053.SAMN05444274_102265"/>
<dbReference type="AlphaFoldDB" id="A0A1M4VZZ9"/>
<keyword evidence="3" id="KW-1185">Reference proteome</keyword>
<dbReference type="EMBL" id="FQUM01000002">
    <property type="protein sequence ID" value="SHE74527.1"/>
    <property type="molecule type" value="Genomic_DNA"/>
</dbReference>
<dbReference type="InterPro" id="IPR025250">
    <property type="entry name" value="DUF4199"/>
</dbReference>
<evidence type="ECO:0000256" key="1">
    <source>
        <dbReference type="SAM" id="Phobius"/>
    </source>
</evidence>
<keyword evidence="1" id="KW-1133">Transmembrane helix</keyword>
<proteinExistence type="predicted"/>
<evidence type="ECO:0000313" key="2">
    <source>
        <dbReference type="EMBL" id="SHE74527.1"/>
    </source>
</evidence>